<evidence type="ECO:0008006" key="4">
    <source>
        <dbReference type="Google" id="ProtNLM"/>
    </source>
</evidence>
<evidence type="ECO:0000313" key="3">
    <source>
        <dbReference type="EMBL" id="HDR50002.1"/>
    </source>
</evidence>
<dbReference type="SUPFAM" id="SSF103647">
    <property type="entry name" value="TSP type-3 repeat"/>
    <property type="match status" value="1"/>
</dbReference>
<gene>
    <name evidence="3" type="ORF">ENN90_00050</name>
</gene>
<comment type="caution">
    <text evidence="3">The sequence shown here is derived from an EMBL/GenBank/DDBJ whole genome shotgun (WGS) entry which is preliminary data.</text>
</comment>
<proteinExistence type="predicted"/>
<evidence type="ECO:0000256" key="1">
    <source>
        <dbReference type="SAM" id="MobiDB-lite"/>
    </source>
</evidence>
<dbReference type="EMBL" id="DSDK01000003">
    <property type="protein sequence ID" value="HDR50002.1"/>
    <property type="molecule type" value="Genomic_DNA"/>
</dbReference>
<keyword evidence="2" id="KW-0732">Signal</keyword>
<reference evidence="3" key="1">
    <citation type="journal article" date="2020" name="mSystems">
        <title>Genome- and Community-Level Interaction Insights into Carbon Utilization and Element Cycling Functions of Hydrothermarchaeota in Hydrothermal Sediment.</title>
        <authorList>
            <person name="Zhou Z."/>
            <person name="Liu Y."/>
            <person name="Xu W."/>
            <person name="Pan J."/>
            <person name="Luo Z.H."/>
            <person name="Li M."/>
        </authorList>
    </citation>
    <scope>NUCLEOTIDE SEQUENCE [LARGE SCALE GENOMIC DNA]</scope>
    <source>
        <strain evidence="3">SpSt-1217</strain>
    </source>
</reference>
<sequence length="205" mass="22603">MKRFTLLFLSLFILGSAFAQNADKKWAIGLGPGIYQNLEKNELGFMGDFYLSRYLSPSFDLLLKAPGGFYNDGVDFFNPSLNLRFKFFNGNILSETSSIQPYLFAGPGMLWDNMDNGLNFNAGLGSKFPLSPSTSLYLEAGYVHGIDGERHINNQLTAVQDNLLRLTGIIEFAFGAAKDSDGDGVPDRRDRCPDTPPGVQVDEHG</sequence>
<dbReference type="SUPFAM" id="SSF56925">
    <property type="entry name" value="OMPA-like"/>
    <property type="match status" value="1"/>
</dbReference>
<dbReference type="InterPro" id="IPR011250">
    <property type="entry name" value="OMP/PagP_B-barrel"/>
</dbReference>
<organism evidence="3">
    <name type="scientific">Mariniphaga anaerophila</name>
    <dbReference type="NCBI Taxonomy" id="1484053"/>
    <lineage>
        <taxon>Bacteria</taxon>
        <taxon>Pseudomonadati</taxon>
        <taxon>Bacteroidota</taxon>
        <taxon>Bacteroidia</taxon>
        <taxon>Marinilabiliales</taxon>
        <taxon>Prolixibacteraceae</taxon>
        <taxon>Mariniphaga</taxon>
    </lineage>
</organism>
<feature type="region of interest" description="Disordered" evidence="1">
    <location>
        <begin position="179"/>
        <end position="205"/>
    </location>
</feature>
<dbReference type="Gene3D" id="2.40.160.20">
    <property type="match status" value="1"/>
</dbReference>
<dbReference type="AlphaFoldDB" id="A0A831PK91"/>
<feature type="compositionally biased region" description="Basic and acidic residues" evidence="1">
    <location>
        <begin position="179"/>
        <end position="193"/>
    </location>
</feature>
<protein>
    <recommendedName>
        <fullName evidence="4">Outer membrane protein beta-barrel domain-containing protein</fullName>
    </recommendedName>
</protein>
<feature type="signal peptide" evidence="2">
    <location>
        <begin position="1"/>
        <end position="19"/>
    </location>
</feature>
<evidence type="ECO:0000256" key="2">
    <source>
        <dbReference type="SAM" id="SignalP"/>
    </source>
</evidence>
<dbReference type="GO" id="GO:0005509">
    <property type="term" value="F:calcium ion binding"/>
    <property type="evidence" value="ECO:0007669"/>
    <property type="project" value="InterPro"/>
</dbReference>
<feature type="chain" id="PRO_5032702911" description="Outer membrane protein beta-barrel domain-containing protein" evidence="2">
    <location>
        <begin position="20"/>
        <end position="205"/>
    </location>
</feature>
<dbReference type="Proteomes" id="UP000886047">
    <property type="component" value="Unassembled WGS sequence"/>
</dbReference>
<dbReference type="InterPro" id="IPR028974">
    <property type="entry name" value="TSP_type-3_rpt"/>
</dbReference>
<feature type="non-terminal residue" evidence="3">
    <location>
        <position position="205"/>
    </location>
</feature>
<name>A0A831PK91_9BACT</name>
<accession>A0A831PK91</accession>